<keyword evidence="6" id="KW-0406">Ion transport</keyword>
<dbReference type="Pfam" id="PF07885">
    <property type="entry name" value="Ion_trans_2"/>
    <property type="match status" value="2"/>
</dbReference>
<dbReference type="Gene3D" id="1.10.287.70">
    <property type="match status" value="2"/>
</dbReference>
<evidence type="ECO:0000259" key="10">
    <source>
        <dbReference type="Pfam" id="PF07885"/>
    </source>
</evidence>
<dbReference type="PANTHER" id="PTHR11003:SF277">
    <property type="entry name" value="TWO-PORE POTASSIUM CHANNEL 1-LIKE"/>
    <property type="match status" value="1"/>
</dbReference>
<comment type="caution">
    <text evidence="11">The sequence shown here is derived from an EMBL/GenBank/DDBJ whole genome shotgun (WGS) entry which is preliminary data.</text>
</comment>
<evidence type="ECO:0000256" key="5">
    <source>
        <dbReference type="ARBA" id="ARBA00022989"/>
    </source>
</evidence>
<feature type="domain" description="Potassium channel" evidence="10">
    <location>
        <begin position="201"/>
        <end position="271"/>
    </location>
</feature>
<feature type="transmembrane region" description="Helical" evidence="9">
    <location>
        <begin position="193"/>
        <end position="214"/>
    </location>
</feature>
<dbReference type="PRINTS" id="PR01333">
    <property type="entry name" value="2POREKCHANEL"/>
</dbReference>
<sequence length="343" mass="38075">MHFRYYWYQPTHLHQTNNCHAMASSAAKESTLPLAASATPKNEEDTHKKRRFHKVLAYVPTEIRLSIPPILSKLGIYFGVYLSLGTAIFYCLEDEIKGKKTNDLIDSLYLCVQTMTTVGYGDLDPDSFLAKTVCSVFATVGMYLVGVVVKLAASYLVEKQEDMLIRALHLSQKIGPVDALKQIETTKISYKKCYISAAVMLAHMFIGIFMLMGIEKMDFLDAVYCTSTTMTTVGYGDESFSTALGRLFGIAWISSGTTSLGQLLLYLAEAYVEGQQIEVVKLVLSRRITNIDLEAADHIGNKEKLTGATDSILQKLKEMGKISQDDIALASKEFQDVPPSQKN</sequence>
<keyword evidence="5 9" id="KW-1133">Transmembrane helix</keyword>
<keyword evidence="7 9" id="KW-0472">Membrane</keyword>
<evidence type="ECO:0000256" key="1">
    <source>
        <dbReference type="ARBA" id="ARBA00004141"/>
    </source>
</evidence>
<gene>
    <name evidence="11" type="ORF">SLEP1_g29669</name>
</gene>
<keyword evidence="12" id="KW-1185">Reference proteome</keyword>
<evidence type="ECO:0000256" key="9">
    <source>
        <dbReference type="SAM" id="Phobius"/>
    </source>
</evidence>
<evidence type="ECO:0000256" key="7">
    <source>
        <dbReference type="ARBA" id="ARBA00023136"/>
    </source>
</evidence>
<feature type="domain" description="Potassium channel" evidence="10">
    <location>
        <begin position="77"/>
        <end position="157"/>
    </location>
</feature>
<evidence type="ECO:0000256" key="8">
    <source>
        <dbReference type="ARBA" id="ARBA00023303"/>
    </source>
</evidence>
<dbReference type="PANTHER" id="PTHR11003">
    <property type="entry name" value="POTASSIUM CHANNEL, SUBFAMILY K"/>
    <property type="match status" value="1"/>
</dbReference>
<dbReference type="GO" id="GO:0015271">
    <property type="term" value="F:outward rectifier potassium channel activity"/>
    <property type="evidence" value="ECO:0007669"/>
    <property type="project" value="TreeGrafter"/>
</dbReference>
<evidence type="ECO:0000256" key="4">
    <source>
        <dbReference type="ARBA" id="ARBA00022692"/>
    </source>
</evidence>
<dbReference type="Proteomes" id="UP001054252">
    <property type="component" value="Unassembled WGS sequence"/>
</dbReference>
<name>A0AAV5K4N9_9ROSI</name>
<organism evidence="11 12">
    <name type="scientific">Rubroshorea leprosula</name>
    <dbReference type="NCBI Taxonomy" id="152421"/>
    <lineage>
        <taxon>Eukaryota</taxon>
        <taxon>Viridiplantae</taxon>
        <taxon>Streptophyta</taxon>
        <taxon>Embryophyta</taxon>
        <taxon>Tracheophyta</taxon>
        <taxon>Spermatophyta</taxon>
        <taxon>Magnoliopsida</taxon>
        <taxon>eudicotyledons</taxon>
        <taxon>Gunneridae</taxon>
        <taxon>Pentapetalae</taxon>
        <taxon>rosids</taxon>
        <taxon>malvids</taxon>
        <taxon>Malvales</taxon>
        <taxon>Dipterocarpaceae</taxon>
        <taxon>Rubroshorea</taxon>
    </lineage>
</organism>
<dbReference type="GO" id="GO:0030322">
    <property type="term" value="P:stabilization of membrane potential"/>
    <property type="evidence" value="ECO:0007669"/>
    <property type="project" value="TreeGrafter"/>
</dbReference>
<evidence type="ECO:0000313" key="12">
    <source>
        <dbReference type="Proteomes" id="UP001054252"/>
    </source>
</evidence>
<keyword evidence="8" id="KW-0407">Ion channel</keyword>
<dbReference type="GO" id="GO:0022841">
    <property type="term" value="F:potassium ion leak channel activity"/>
    <property type="evidence" value="ECO:0007669"/>
    <property type="project" value="TreeGrafter"/>
</dbReference>
<protein>
    <recommendedName>
        <fullName evidence="10">Potassium channel domain-containing protein</fullName>
    </recommendedName>
</protein>
<evidence type="ECO:0000313" key="11">
    <source>
        <dbReference type="EMBL" id="GKV19400.1"/>
    </source>
</evidence>
<dbReference type="GO" id="GO:0005774">
    <property type="term" value="C:vacuolar membrane"/>
    <property type="evidence" value="ECO:0007669"/>
    <property type="project" value="UniProtKB-ARBA"/>
</dbReference>
<dbReference type="AlphaFoldDB" id="A0AAV5K4N9"/>
<proteinExistence type="inferred from homology"/>
<feature type="transmembrane region" description="Helical" evidence="9">
    <location>
        <begin position="74"/>
        <end position="92"/>
    </location>
</feature>
<feature type="transmembrane region" description="Helical" evidence="9">
    <location>
        <begin position="135"/>
        <end position="157"/>
    </location>
</feature>
<evidence type="ECO:0000256" key="6">
    <source>
        <dbReference type="ARBA" id="ARBA00023065"/>
    </source>
</evidence>
<keyword evidence="4 9" id="KW-0812">Transmembrane</keyword>
<comment type="similarity">
    <text evidence="2">Belongs to the two pore domain potassium channel (TC 1.A.1.7) family.</text>
</comment>
<dbReference type="EMBL" id="BPVZ01000052">
    <property type="protein sequence ID" value="GKV19400.1"/>
    <property type="molecule type" value="Genomic_DNA"/>
</dbReference>
<dbReference type="InterPro" id="IPR003280">
    <property type="entry name" value="2pore_dom_K_chnl"/>
</dbReference>
<evidence type="ECO:0000256" key="3">
    <source>
        <dbReference type="ARBA" id="ARBA00022448"/>
    </source>
</evidence>
<keyword evidence="3" id="KW-0813">Transport</keyword>
<evidence type="ECO:0000256" key="2">
    <source>
        <dbReference type="ARBA" id="ARBA00010159"/>
    </source>
</evidence>
<dbReference type="InterPro" id="IPR013099">
    <property type="entry name" value="K_chnl_dom"/>
</dbReference>
<dbReference type="GO" id="GO:0005886">
    <property type="term" value="C:plasma membrane"/>
    <property type="evidence" value="ECO:0007669"/>
    <property type="project" value="TreeGrafter"/>
</dbReference>
<accession>A0AAV5K4N9</accession>
<dbReference type="SUPFAM" id="SSF81324">
    <property type="entry name" value="Voltage-gated potassium channels"/>
    <property type="match status" value="2"/>
</dbReference>
<comment type="subcellular location">
    <subcellularLocation>
        <location evidence="1">Membrane</location>
        <topology evidence="1">Multi-pass membrane protein</topology>
    </subcellularLocation>
</comment>
<reference evidence="11 12" key="1">
    <citation type="journal article" date="2021" name="Commun. Biol.">
        <title>The genome of Shorea leprosula (Dipterocarpaceae) highlights the ecological relevance of drought in aseasonal tropical rainforests.</title>
        <authorList>
            <person name="Ng K.K.S."/>
            <person name="Kobayashi M.J."/>
            <person name="Fawcett J.A."/>
            <person name="Hatakeyama M."/>
            <person name="Paape T."/>
            <person name="Ng C.H."/>
            <person name="Ang C.C."/>
            <person name="Tnah L.H."/>
            <person name="Lee C.T."/>
            <person name="Nishiyama T."/>
            <person name="Sese J."/>
            <person name="O'Brien M.J."/>
            <person name="Copetti D."/>
            <person name="Mohd Noor M.I."/>
            <person name="Ong R.C."/>
            <person name="Putra M."/>
            <person name="Sireger I.Z."/>
            <person name="Indrioko S."/>
            <person name="Kosugi Y."/>
            <person name="Izuno A."/>
            <person name="Isagi Y."/>
            <person name="Lee S.L."/>
            <person name="Shimizu K.K."/>
        </authorList>
    </citation>
    <scope>NUCLEOTIDE SEQUENCE [LARGE SCALE GENOMIC DNA]</scope>
    <source>
        <strain evidence="11">214</strain>
    </source>
</reference>